<feature type="transmembrane region" description="Helical" evidence="7">
    <location>
        <begin position="5"/>
        <end position="22"/>
    </location>
</feature>
<reference evidence="9 10" key="1">
    <citation type="submission" date="2019-02" db="EMBL/GenBank/DDBJ databases">
        <title>Deep-cultivation of Planctomycetes and their phenomic and genomic characterization uncovers novel biology.</title>
        <authorList>
            <person name="Wiegand S."/>
            <person name="Jogler M."/>
            <person name="Boedeker C."/>
            <person name="Pinto D."/>
            <person name="Vollmers J."/>
            <person name="Rivas-Marin E."/>
            <person name="Kohn T."/>
            <person name="Peeters S.H."/>
            <person name="Heuer A."/>
            <person name="Rast P."/>
            <person name="Oberbeckmann S."/>
            <person name="Bunk B."/>
            <person name="Jeske O."/>
            <person name="Meyerdierks A."/>
            <person name="Storesund J.E."/>
            <person name="Kallscheuer N."/>
            <person name="Luecker S."/>
            <person name="Lage O.M."/>
            <person name="Pohl T."/>
            <person name="Merkel B.J."/>
            <person name="Hornburger P."/>
            <person name="Mueller R.-W."/>
            <person name="Bruemmer F."/>
            <person name="Labrenz M."/>
            <person name="Spormann A.M."/>
            <person name="Op den Camp H."/>
            <person name="Overmann J."/>
            <person name="Amann R."/>
            <person name="Jetten M.S.M."/>
            <person name="Mascher T."/>
            <person name="Medema M.H."/>
            <person name="Devos D.P."/>
            <person name="Kaster A.-K."/>
            <person name="Ovreas L."/>
            <person name="Rohde M."/>
            <person name="Galperin M.Y."/>
            <person name="Jogler C."/>
        </authorList>
    </citation>
    <scope>NUCLEOTIDE SEQUENCE [LARGE SCALE GENOMIC DNA]</scope>
    <source>
        <strain evidence="9 10">Mal33</strain>
    </source>
</reference>
<evidence type="ECO:0000256" key="6">
    <source>
        <dbReference type="ARBA" id="ARBA00023136"/>
    </source>
</evidence>
<evidence type="ECO:0000256" key="5">
    <source>
        <dbReference type="ARBA" id="ARBA00022989"/>
    </source>
</evidence>
<dbReference type="InterPro" id="IPR006037">
    <property type="entry name" value="RCK_C"/>
</dbReference>
<dbReference type="InterPro" id="IPR051679">
    <property type="entry name" value="DASS-Related_Transporters"/>
</dbReference>
<evidence type="ECO:0000256" key="4">
    <source>
        <dbReference type="ARBA" id="ARBA00022737"/>
    </source>
</evidence>
<dbReference type="Gene3D" id="3.30.70.1450">
    <property type="entry name" value="Regulator of K+ conductance, C-terminal domain"/>
    <property type="match status" value="2"/>
</dbReference>
<dbReference type="AlphaFoldDB" id="A0A518IZJ6"/>
<feature type="transmembrane region" description="Helical" evidence="7">
    <location>
        <begin position="550"/>
        <end position="572"/>
    </location>
</feature>
<dbReference type="Pfam" id="PF03600">
    <property type="entry name" value="CitMHS"/>
    <property type="match status" value="1"/>
</dbReference>
<keyword evidence="3 7" id="KW-0812">Transmembrane</keyword>
<evidence type="ECO:0000313" key="9">
    <source>
        <dbReference type="EMBL" id="QDV58522.1"/>
    </source>
</evidence>
<keyword evidence="4" id="KW-0677">Repeat</keyword>
<gene>
    <name evidence="9" type="primary">sdcS_2</name>
    <name evidence="9" type="ORF">Mal33_45450</name>
</gene>
<evidence type="ECO:0000259" key="8">
    <source>
        <dbReference type="PROSITE" id="PS51202"/>
    </source>
</evidence>
<feature type="transmembrane region" description="Helical" evidence="7">
    <location>
        <begin position="96"/>
        <end position="124"/>
    </location>
</feature>
<dbReference type="Pfam" id="PF02080">
    <property type="entry name" value="TrkA_C"/>
    <property type="match status" value="1"/>
</dbReference>
<dbReference type="PANTHER" id="PTHR43652">
    <property type="entry name" value="BASIC AMINO ACID ANTIPORTER YFCC-RELATED"/>
    <property type="match status" value="1"/>
</dbReference>
<evidence type="ECO:0000256" key="7">
    <source>
        <dbReference type="SAM" id="Phobius"/>
    </source>
</evidence>
<keyword evidence="10" id="KW-1185">Reference proteome</keyword>
<dbReference type="InterPro" id="IPR004680">
    <property type="entry name" value="Cit_transptr-like_dom"/>
</dbReference>
<dbReference type="GO" id="GO:0006813">
    <property type="term" value="P:potassium ion transport"/>
    <property type="evidence" value="ECO:0007669"/>
    <property type="project" value="InterPro"/>
</dbReference>
<feature type="transmembrane region" description="Helical" evidence="7">
    <location>
        <begin position="592"/>
        <end position="612"/>
    </location>
</feature>
<feature type="transmembrane region" description="Helical" evidence="7">
    <location>
        <begin position="28"/>
        <end position="44"/>
    </location>
</feature>
<feature type="transmembrane region" description="Helical" evidence="7">
    <location>
        <begin position="175"/>
        <end position="196"/>
    </location>
</feature>
<dbReference type="PANTHER" id="PTHR43652:SF1">
    <property type="entry name" value="RESPONSE REGULATOR"/>
    <property type="match status" value="1"/>
</dbReference>
<organism evidence="9 10">
    <name type="scientific">Rosistilla oblonga</name>
    <dbReference type="NCBI Taxonomy" id="2527990"/>
    <lineage>
        <taxon>Bacteria</taxon>
        <taxon>Pseudomonadati</taxon>
        <taxon>Planctomycetota</taxon>
        <taxon>Planctomycetia</taxon>
        <taxon>Pirellulales</taxon>
        <taxon>Pirellulaceae</taxon>
        <taxon>Rosistilla</taxon>
    </lineage>
</organism>
<feature type="transmembrane region" description="Helical" evidence="7">
    <location>
        <begin position="467"/>
        <end position="485"/>
    </location>
</feature>
<keyword evidence="2" id="KW-0813">Transport</keyword>
<evidence type="ECO:0000256" key="3">
    <source>
        <dbReference type="ARBA" id="ARBA00022692"/>
    </source>
</evidence>
<dbReference type="RefSeq" id="WP_145288954.1">
    <property type="nucleotide sequence ID" value="NZ_CP036318.1"/>
</dbReference>
<dbReference type="SUPFAM" id="SSF116726">
    <property type="entry name" value="TrkA C-terminal domain-like"/>
    <property type="match status" value="2"/>
</dbReference>
<protein>
    <submittedName>
        <fullName evidence="9">Sodium-dependent dicarboxylate transporter SdcS</fullName>
    </submittedName>
</protein>
<dbReference type="EMBL" id="CP036318">
    <property type="protein sequence ID" value="QDV58522.1"/>
    <property type="molecule type" value="Genomic_DNA"/>
</dbReference>
<dbReference type="InterPro" id="IPR031312">
    <property type="entry name" value="Na/sul_symport_CS"/>
</dbReference>
<dbReference type="Proteomes" id="UP000316770">
    <property type="component" value="Chromosome"/>
</dbReference>
<dbReference type="InterPro" id="IPR036721">
    <property type="entry name" value="RCK_C_sf"/>
</dbReference>
<dbReference type="GO" id="GO:0005886">
    <property type="term" value="C:plasma membrane"/>
    <property type="evidence" value="ECO:0007669"/>
    <property type="project" value="TreeGrafter"/>
</dbReference>
<feature type="transmembrane region" description="Helical" evidence="7">
    <location>
        <begin position="419"/>
        <end position="436"/>
    </location>
</feature>
<keyword evidence="5 7" id="KW-1133">Transmembrane helix</keyword>
<dbReference type="GO" id="GO:0008324">
    <property type="term" value="F:monoatomic cation transmembrane transporter activity"/>
    <property type="evidence" value="ECO:0007669"/>
    <property type="project" value="InterPro"/>
</dbReference>
<evidence type="ECO:0000256" key="1">
    <source>
        <dbReference type="ARBA" id="ARBA00004141"/>
    </source>
</evidence>
<feature type="domain" description="RCK C-terminal" evidence="8">
    <location>
        <begin position="317"/>
        <end position="401"/>
    </location>
</feature>
<feature type="transmembrane region" description="Helical" evidence="7">
    <location>
        <begin position="505"/>
        <end position="538"/>
    </location>
</feature>
<dbReference type="PROSITE" id="PS51202">
    <property type="entry name" value="RCK_C"/>
    <property type="match status" value="2"/>
</dbReference>
<evidence type="ECO:0000256" key="2">
    <source>
        <dbReference type="ARBA" id="ARBA00022448"/>
    </source>
</evidence>
<proteinExistence type="predicted"/>
<keyword evidence="6 7" id="KW-0472">Membrane</keyword>
<feature type="transmembrane region" description="Helical" evidence="7">
    <location>
        <begin position="442"/>
        <end position="460"/>
    </location>
</feature>
<evidence type="ECO:0000313" key="10">
    <source>
        <dbReference type="Proteomes" id="UP000316770"/>
    </source>
</evidence>
<name>A0A518IZJ6_9BACT</name>
<feature type="transmembrane region" description="Helical" evidence="7">
    <location>
        <begin position="136"/>
        <end position="155"/>
    </location>
</feature>
<comment type="subcellular location">
    <subcellularLocation>
        <location evidence="1">Membrane</location>
        <topology evidence="1">Multi-pass membrane protein</topology>
    </subcellularLocation>
</comment>
<accession>A0A518IZJ6</accession>
<dbReference type="PROSITE" id="PS01271">
    <property type="entry name" value="NA_SULFATE"/>
    <property type="match status" value="1"/>
</dbReference>
<feature type="domain" description="RCK C-terminal" evidence="8">
    <location>
        <begin position="221"/>
        <end position="314"/>
    </location>
</feature>
<sequence>MTTDIWIVTCILLATIIAFVLDRFRMDLVAFVSLLALLLTGILSPAEATAGFSNSLVLMIAGLFVVGGAILESGVADVAGRWLGRLGGTSTTRLTVAVMLASALLSAFLSSTGTVAVMLPVVLSLCRRADVSPSKLLIPLAFAASLGGMLTLIGTPPNMVVNQELRGAGLETFQFFSFAPAGLLMLALGIVFMCTLGTRLLPAQATTAADAGRNQGLVSRPELIHSYGVDGQICEIRIPRGSNFAERTLRELGLRSTFHVNVLAVSTPDKIRSRVRSAIVRKCSPETLLHVGDTLFIKSANEEAIAKLIREGQVEMVTTSASLPKVVHLAELIIPPRSKFVARTVRDLDFFRVYGAVVLALRKGNQPVSTRTSDTPLHPGDTLLVAANASALKRLGKSRNDVLLVSEQAEEGGAPLKPVAYWVIGILIGMLIAMSTGLSENVTAVLVAATLMVIAGAFRGTNAYQSINWQSIVLIASVMPLATALDKTGAFDLVVDAIVESPGLTSPWILLLLLFVVTSVLSQAISNTATSVLIAPLALELAAQLDVSPYPLLMGVALAASTAFSTPVASPINALVAGAGSYRFGDFLRVGIPLQLLILIATIAIVPLLFPFSP</sequence>